<feature type="domain" description="CBS" evidence="3">
    <location>
        <begin position="72"/>
        <end position="133"/>
    </location>
</feature>
<feature type="domain" description="CBS" evidence="3">
    <location>
        <begin position="9"/>
        <end position="65"/>
    </location>
</feature>
<sequence>MEEKVRSIMRRGAITCSETTSVRDVAQIMIVNRSRYCVVINREHEVTGIISADSILRAFGKDPDTTTAADILLPHSIITTPVTPLREAIDVMSRKRIEHLIVVSDRPGSKAVLGIVFSSDIVRRMAEGKGGRE</sequence>
<dbReference type="Gene3D" id="3.10.580.10">
    <property type="entry name" value="CBS-domain"/>
    <property type="match status" value="1"/>
</dbReference>
<evidence type="ECO:0000313" key="4">
    <source>
        <dbReference type="EMBL" id="MBZ0157983.1"/>
    </source>
</evidence>
<comment type="caution">
    <text evidence="4">The sequence shown here is derived from an EMBL/GenBank/DDBJ whole genome shotgun (WGS) entry which is preliminary data.</text>
</comment>
<dbReference type="Proteomes" id="UP000705867">
    <property type="component" value="Unassembled WGS sequence"/>
</dbReference>
<dbReference type="SUPFAM" id="SSF54631">
    <property type="entry name" value="CBS-domain pair"/>
    <property type="match status" value="1"/>
</dbReference>
<evidence type="ECO:0000256" key="1">
    <source>
        <dbReference type="ARBA" id="ARBA00023122"/>
    </source>
</evidence>
<dbReference type="SMART" id="SM00116">
    <property type="entry name" value="CBS"/>
    <property type="match status" value="2"/>
</dbReference>
<dbReference type="InterPro" id="IPR000644">
    <property type="entry name" value="CBS_dom"/>
</dbReference>
<gene>
    <name evidence="4" type="ORF">K8I29_17440</name>
</gene>
<keyword evidence="1 2" id="KW-0129">CBS domain</keyword>
<organism evidence="4 5">
    <name type="scientific">Candidatus Nitrobium versatile</name>
    <dbReference type="NCBI Taxonomy" id="2884831"/>
    <lineage>
        <taxon>Bacteria</taxon>
        <taxon>Pseudomonadati</taxon>
        <taxon>Nitrospirota</taxon>
        <taxon>Nitrospiria</taxon>
        <taxon>Nitrospirales</taxon>
        <taxon>Nitrospiraceae</taxon>
        <taxon>Candidatus Nitrobium</taxon>
    </lineage>
</organism>
<dbReference type="EMBL" id="JAIOIV010000132">
    <property type="protein sequence ID" value="MBZ0157983.1"/>
    <property type="molecule type" value="Genomic_DNA"/>
</dbReference>
<dbReference type="PROSITE" id="PS51371">
    <property type="entry name" value="CBS"/>
    <property type="match status" value="2"/>
</dbReference>
<reference evidence="4" key="2">
    <citation type="submission" date="2021-08" db="EMBL/GenBank/DDBJ databases">
        <authorList>
            <person name="Dalcin Martins P."/>
        </authorList>
    </citation>
    <scope>NUCLEOTIDE SEQUENCE</scope>
    <source>
        <strain evidence="4">MAG_39</strain>
    </source>
</reference>
<dbReference type="PANTHER" id="PTHR43080">
    <property type="entry name" value="CBS DOMAIN-CONTAINING PROTEIN CBSX3, MITOCHONDRIAL"/>
    <property type="match status" value="1"/>
</dbReference>
<dbReference type="InterPro" id="IPR051257">
    <property type="entry name" value="Diverse_CBS-Domain"/>
</dbReference>
<evidence type="ECO:0000256" key="2">
    <source>
        <dbReference type="PROSITE-ProRule" id="PRU00703"/>
    </source>
</evidence>
<dbReference type="AlphaFoldDB" id="A0A953M2X1"/>
<dbReference type="Pfam" id="PF00571">
    <property type="entry name" value="CBS"/>
    <property type="match status" value="2"/>
</dbReference>
<dbReference type="PANTHER" id="PTHR43080:SF2">
    <property type="entry name" value="CBS DOMAIN-CONTAINING PROTEIN"/>
    <property type="match status" value="1"/>
</dbReference>
<proteinExistence type="predicted"/>
<name>A0A953M2X1_9BACT</name>
<reference evidence="4" key="1">
    <citation type="journal article" date="2021" name="bioRxiv">
        <title>Unraveling nitrogen, sulfur and carbon metabolic pathways and microbial community transcriptional responses to substrate deprivation and toxicity stresses in a bioreactor mimicking anoxic brackish coastal sediment conditions.</title>
        <authorList>
            <person name="Martins P.D."/>
            <person name="Echeveste M.J."/>
            <person name="Arshad A."/>
            <person name="Kurth J."/>
            <person name="Ouboter H."/>
            <person name="Jetten M.S.M."/>
            <person name="Welte C.U."/>
        </authorList>
    </citation>
    <scope>NUCLEOTIDE SEQUENCE</scope>
    <source>
        <strain evidence="4">MAG_39</strain>
    </source>
</reference>
<evidence type="ECO:0000259" key="3">
    <source>
        <dbReference type="PROSITE" id="PS51371"/>
    </source>
</evidence>
<evidence type="ECO:0000313" key="5">
    <source>
        <dbReference type="Proteomes" id="UP000705867"/>
    </source>
</evidence>
<dbReference type="InterPro" id="IPR046342">
    <property type="entry name" value="CBS_dom_sf"/>
</dbReference>
<accession>A0A953M2X1</accession>
<protein>
    <submittedName>
        <fullName evidence="4">CBS domain-containing protein</fullName>
    </submittedName>
</protein>